<dbReference type="PANTHER" id="PTHR42908">
    <property type="entry name" value="TRANSLATION ELONGATION FACTOR-RELATED"/>
    <property type="match status" value="1"/>
</dbReference>
<name>A0AA39FHC2_9HYME</name>
<comment type="caution">
    <text evidence="7">The sequence shown here is derived from an EMBL/GenBank/DDBJ whole genome shotgun (WGS) entry which is preliminary data.</text>
</comment>
<keyword evidence="8" id="KW-1185">Reference proteome</keyword>
<reference evidence="7" key="2">
    <citation type="submission" date="2023-03" db="EMBL/GenBank/DDBJ databases">
        <authorList>
            <person name="Inwood S.N."/>
            <person name="Skelly J.G."/>
            <person name="Guhlin J."/>
            <person name="Harrop T.W.R."/>
            <person name="Goldson S.G."/>
            <person name="Dearden P.K."/>
        </authorList>
    </citation>
    <scope>NUCLEOTIDE SEQUENCE</scope>
    <source>
        <strain evidence="7">Irish</strain>
        <tissue evidence="7">Whole body</tissue>
    </source>
</reference>
<dbReference type="AlphaFoldDB" id="A0AA39FHC2"/>
<keyword evidence="3" id="KW-0508">mRNA splicing</keyword>
<dbReference type="InterPro" id="IPR005225">
    <property type="entry name" value="Small_GTP-bd"/>
</dbReference>
<dbReference type="GO" id="GO:0005829">
    <property type="term" value="C:cytosol"/>
    <property type="evidence" value="ECO:0007669"/>
    <property type="project" value="TreeGrafter"/>
</dbReference>
<dbReference type="PROSITE" id="PS51722">
    <property type="entry name" value="G_TR_2"/>
    <property type="match status" value="1"/>
</dbReference>
<evidence type="ECO:0000256" key="4">
    <source>
        <dbReference type="ARBA" id="ARBA00023242"/>
    </source>
</evidence>
<evidence type="ECO:0000256" key="5">
    <source>
        <dbReference type="SAM" id="MobiDB-lite"/>
    </source>
</evidence>
<feature type="compositionally biased region" description="Acidic residues" evidence="5">
    <location>
        <begin position="19"/>
        <end position="33"/>
    </location>
</feature>
<dbReference type="Proteomes" id="UP001168990">
    <property type="component" value="Unassembled WGS sequence"/>
</dbReference>
<dbReference type="GO" id="GO:0000398">
    <property type="term" value="P:mRNA splicing, via spliceosome"/>
    <property type="evidence" value="ECO:0007669"/>
    <property type="project" value="TreeGrafter"/>
</dbReference>
<evidence type="ECO:0000259" key="6">
    <source>
        <dbReference type="PROSITE" id="PS51722"/>
    </source>
</evidence>
<dbReference type="CDD" id="cd04167">
    <property type="entry name" value="Snu114p"/>
    <property type="match status" value="1"/>
</dbReference>
<evidence type="ECO:0000313" key="7">
    <source>
        <dbReference type="EMBL" id="KAK0169605.1"/>
    </source>
</evidence>
<dbReference type="InterPro" id="IPR000795">
    <property type="entry name" value="T_Tr_GTP-bd_dom"/>
</dbReference>
<evidence type="ECO:0000256" key="3">
    <source>
        <dbReference type="ARBA" id="ARBA00023187"/>
    </source>
</evidence>
<evidence type="ECO:0000313" key="8">
    <source>
        <dbReference type="Proteomes" id="UP001168990"/>
    </source>
</evidence>
<dbReference type="GO" id="GO:0005525">
    <property type="term" value="F:GTP binding"/>
    <property type="evidence" value="ECO:0007669"/>
    <property type="project" value="InterPro"/>
</dbReference>
<gene>
    <name evidence="7" type="ORF">PV328_011829</name>
</gene>
<dbReference type="FunFam" id="3.40.50.300:FF:000646">
    <property type="entry name" value="U5 small nuclear ribonucleoprotein component"/>
    <property type="match status" value="1"/>
</dbReference>
<keyword evidence="2" id="KW-0507">mRNA processing</keyword>
<dbReference type="GO" id="GO:0071007">
    <property type="term" value="C:U2-type catalytic step 2 spliceosome"/>
    <property type="evidence" value="ECO:0007669"/>
    <property type="project" value="TreeGrafter"/>
</dbReference>
<keyword evidence="4" id="KW-0539">Nucleus</keyword>
<dbReference type="Pfam" id="PF16004">
    <property type="entry name" value="EFTUD2"/>
    <property type="match status" value="1"/>
</dbReference>
<comment type="subcellular location">
    <subcellularLocation>
        <location evidence="1">Nucleus</location>
    </subcellularLocation>
</comment>
<organism evidence="7 8">
    <name type="scientific">Microctonus aethiopoides</name>
    <dbReference type="NCBI Taxonomy" id="144406"/>
    <lineage>
        <taxon>Eukaryota</taxon>
        <taxon>Metazoa</taxon>
        <taxon>Ecdysozoa</taxon>
        <taxon>Arthropoda</taxon>
        <taxon>Hexapoda</taxon>
        <taxon>Insecta</taxon>
        <taxon>Pterygota</taxon>
        <taxon>Neoptera</taxon>
        <taxon>Endopterygota</taxon>
        <taxon>Hymenoptera</taxon>
        <taxon>Apocrita</taxon>
        <taxon>Ichneumonoidea</taxon>
        <taxon>Braconidae</taxon>
        <taxon>Euphorinae</taxon>
        <taxon>Microctonus</taxon>
    </lineage>
</organism>
<evidence type="ECO:0000256" key="1">
    <source>
        <dbReference type="ARBA" id="ARBA00004123"/>
    </source>
</evidence>
<dbReference type="InterPro" id="IPR027417">
    <property type="entry name" value="P-loop_NTPase"/>
</dbReference>
<dbReference type="GO" id="GO:0030623">
    <property type="term" value="F:U5 snRNA binding"/>
    <property type="evidence" value="ECO:0007669"/>
    <property type="project" value="TreeGrafter"/>
</dbReference>
<proteinExistence type="predicted"/>
<evidence type="ECO:0000256" key="2">
    <source>
        <dbReference type="ARBA" id="ARBA00022664"/>
    </source>
</evidence>
<dbReference type="InterPro" id="IPR031950">
    <property type="entry name" value="EFTUD2_N"/>
</dbReference>
<dbReference type="GO" id="GO:0003924">
    <property type="term" value="F:GTPase activity"/>
    <property type="evidence" value="ECO:0007669"/>
    <property type="project" value="InterPro"/>
</dbReference>
<dbReference type="PANTHER" id="PTHR42908:SF6">
    <property type="entry name" value="116 KDA U5 SMALL NUCLEAR RIBONUCLEOPROTEIN COMPONENT"/>
    <property type="match status" value="1"/>
</dbReference>
<dbReference type="PRINTS" id="PR00315">
    <property type="entry name" value="ELONGATNFCT"/>
</dbReference>
<dbReference type="SUPFAM" id="SSF52540">
    <property type="entry name" value="P-loop containing nucleoside triphosphate hydrolases"/>
    <property type="match status" value="1"/>
</dbReference>
<dbReference type="InterPro" id="IPR044121">
    <property type="entry name" value="Snu114_GTP-bd"/>
</dbReference>
<feature type="non-terminal residue" evidence="7">
    <location>
        <position position="1"/>
    </location>
</feature>
<dbReference type="NCBIfam" id="TIGR00231">
    <property type="entry name" value="small_GTP"/>
    <property type="match status" value="1"/>
</dbReference>
<dbReference type="Gene3D" id="3.40.50.300">
    <property type="entry name" value="P-loop containing nucleotide triphosphate hydrolases"/>
    <property type="match status" value="1"/>
</dbReference>
<accession>A0AA39FHC2</accession>
<sequence length="444" mass="50323">MDADLYDEFGNYIGPDLASESEDDNDEYDNAGDEADRERSDDEMEEDKDESRDNNEQQTMSVVLHEDKRYYPSALEVYGPDVETLVQEEDAQPLDKPLVTATRKAKFQIKQQELPETTYNIEFLADMMDASQLIRNVVLLGHLHHGKTTLVDCLIRQTHPHMHDVTDEKPLRYTDTLFTEQQRGVSTKATPVTLLLQDIKSKSYLMNIFDTPGHVNFSDEATAAIRLSDGAILVVDAAEGVMLNTERLLKHALQEKLALTVCINKIDRLVLELKLPPLDAYYKLRHIIEEINGLIALYSDSENPKFVSPSLGNVCFASSEYNVCFTLKSFAALYARNHSSLNASEFSKRLWGDIYFNSKTRKFTRKPPHNSAQRSFIEFILEPLLVCTRFLGDLSGIVDMCVTHVPSPQDHATTKIQHIYTGPMDSPLAEDMKKCNPDGQLMIH</sequence>
<feature type="domain" description="Tr-type G" evidence="6">
    <location>
        <begin position="132"/>
        <end position="305"/>
    </location>
</feature>
<protein>
    <recommendedName>
        <fullName evidence="6">Tr-type G domain-containing protein</fullName>
    </recommendedName>
</protein>
<dbReference type="GO" id="GO:0046540">
    <property type="term" value="C:U4/U6 x U5 tri-snRNP complex"/>
    <property type="evidence" value="ECO:0007669"/>
    <property type="project" value="TreeGrafter"/>
</dbReference>
<dbReference type="Pfam" id="PF00009">
    <property type="entry name" value="GTP_EFTU"/>
    <property type="match status" value="1"/>
</dbReference>
<dbReference type="EMBL" id="JAQQBS010000071">
    <property type="protein sequence ID" value="KAK0169605.1"/>
    <property type="molecule type" value="Genomic_DNA"/>
</dbReference>
<feature type="region of interest" description="Disordered" evidence="5">
    <location>
        <begin position="1"/>
        <end position="60"/>
    </location>
</feature>
<reference evidence="7" key="1">
    <citation type="journal article" date="2023" name="bioRxiv">
        <title>Scaffold-level genome assemblies of two parasitoid biocontrol wasps reveal the parthenogenesis mechanism and an associated novel virus.</title>
        <authorList>
            <person name="Inwood S."/>
            <person name="Skelly J."/>
            <person name="Guhlin J."/>
            <person name="Harrop T."/>
            <person name="Goldson S."/>
            <person name="Dearden P."/>
        </authorList>
    </citation>
    <scope>NUCLEOTIDE SEQUENCE</scope>
    <source>
        <strain evidence="7">Irish</strain>
        <tissue evidence="7">Whole body</tissue>
    </source>
</reference>